<dbReference type="InParanoid" id="M1D6B2"/>
<dbReference type="PaxDb" id="4113-PGSC0003DMT400082816"/>
<dbReference type="Gramene" id="PGSC0003DMT400082816">
    <property type="protein sequence ID" value="PGSC0003DMT400082816"/>
    <property type="gene ID" value="PGSC0003DMG400032831"/>
</dbReference>
<organism evidence="1 2">
    <name type="scientific">Solanum tuberosum</name>
    <name type="common">Potato</name>
    <dbReference type="NCBI Taxonomy" id="4113"/>
    <lineage>
        <taxon>Eukaryota</taxon>
        <taxon>Viridiplantae</taxon>
        <taxon>Streptophyta</taxon>
        <taxon>Embryophyta</taxon>
        <taxon>Tracheophyta</taxon>
        <taxon>Spermatophyta</taxon>
        <taxon>Magnoliopsida</taxon>
        <taxon>eudicotyledons</taxon>
        <taxon>Gunneridae</taxon>
        <taxon>Pentapetalae</taxon>
        <taxon>asterids</taxon>
        <taxon>lamiids</taxon>
        <taxon>Solanales</taxon>
        <taxon>Solanaceae</taxon>
        <taxon>Solanoideae</taxon>
        <taxon>Solaneae</taxon>
        <taxon>Solanum</taxon>
    </lineage>
</organism>
<dbReference type="Proteomes" id="UP000011115">
    <property type="component" value="Unassembled WGS sequence"/>
</dbReference>
<reference evidence="1" key="2">
    <citation type="submission" date="2015-06" db="UniProtKB">
        <authorList>
            <consortium name="EnsemblPlants"/>
        </authorList>
    </citation>
    <scope>IDENTIFICATION</scope>
    <source>
        <strain evidence="1">DM1-3 516 R44</strain>
    </source>
</reference>
<evidence type="ECO:0000313" key="1">
    <source>
        <dbReference type="EnsemblPlants" id="PGSC0003DMT400082816"/>
    </source>
</evidence>
<evidence type="ECO:0000313" key="2">
    <source>
        <dbReference type="Proteomes" id="UP000011115"/>
    </source>
</evidence>
<keyword evidence="2" id="KW-1185">Reference proteome</keyword>
<sequence>MGGGELVFRWLGRFGVGCLVVRFGSFRWLEEVVWWLFQRWRSGGFEEEVRLVWSGGGLSFRWWFVVLGLVVLSCCNSDGYGSGWFGWSGKKNMGSDSGGVPPENGF</sequence>
<dbReference type="AlphaFoldDB" id="M1D6B2"/>
<proteinExistence type="predicted"/>
<dbReference type="EnsemblPlants" id="PGSC0003DMT400082816">
    <property type="protein sequence ID" value="PGSC0003DMT400082816"/>
    <property type="gene ID" value="PGSC0003DMG400032831"/>
</dbReference>
<dbReference type="HOGENOM" id="CLU_2227920_0_0_1"/>
<accession>M1D6B2</accession>
<name>M1D6B2_SOLTU</name>
<reference evidence="2" key="1">
    <citation type="journal article" date="2011" name="Nature">
        <title>Genome sequence and analysis of the tuber crop potato.</title>
        <authorList>
            <consortium name="The Potato Genome Sequencing Consortium"/>
        </authorList>
    </citation>
    <scope>NUCLEOTIDE SEQUENCE [LARGE SCALE GENOMIC DNA]</scope>
    <source>
        <strain evidence="2">cv. DM1-3 516 R44</strain>
    </source>
</reference>
<protein>
    <submittedName>
        <fullName evidence="1">Uncharacterized protein</fullName>
    </submittedName>
</protein>